<evidence type="ECO:0000259" key="2">
    <source>
        <dbReference type="Pfam" id="PF13474"/>
    </source>
</evidence>
<dbReference type="InterPro" id="IPR032710">
    <property type="entry name" value="NTF2-like_dom_sf"/>
</dbReference>
<evidence type="ECO:0000256" key="1">
    <source>
        <dbReference type="SAM" id="MobiDB-lite"/>
    </source>
</evidence>
<name>A0A975XM58_9MICC</name>
<keyword evidence="4" id="KW-1185">Reference proteome</keyword>
<sequence length="164" mass="17509">MNSHQQVNQLTEREVLAAAAELVAAFSRTDTRAYFAAFSPEATFIFHPEAQRLESRSEYEDLWNGWLADGWSVTGCESTDARVQLCGTSAIFSHTVNTTTRVGEITETLRERETIVFTRQGSRILAVHEHLSTAPSGAAESSAASAAASSSTPEAGVVASGTAA</sequence>
<feature type="region of interest" description="Disordered" evidence="1">
    <location>
        <begin position="136"/>
        <end position="164"/>
    </location>
</feature>
<feature type="compositionally biased region" description="Low complexity" evidence="1">
    <location>
        <begin position="136"/>
        <end position="156"/>
    </location>
</feature>
<dbReference type="EMBL" id="CP076456">
    <property type="protein sequence ID" value="QWQ37580.1"/>
    <property type="molecule type" value="Genomic_DNA"/>
</dbReference>
<dbReference type="RefSeq" id="WP_207346628.1">
    <property type="nucleotide sequence ID" value="NZ_CP076456.1"/>
</dbReference>
<dbReference type="Gene3D" id="3.10.450.50">
    <property type="match status" value="1"/>
</dbReference>
<organism evidence="3 4">
    <name type="scientific">Arthrobacter sunyaminii</name>
    <dbReference type="NCBI Taxonomy" id="2816859"/>
    <lineage>
        <taxon>Bacteria</taxon>
        <taxon>Bacillati</taxon>
        <taxon>Actinomycetota</taxon>
        <taxon>Actinomycetes</taxon>
        <taxon>Micrococcales</taxon>
        <taxon>Micrococcaceae</taxon>
        <taxon>Arthrobacter</taxon>
    </lineage>
</organism>
<proteinExistence type="predicted"/>
<reference evidence="3" key="1">
    <citation type="submission" date="2021-06" db="EMBL/GenBank/DDBJ databases">
        <title>Novel species in genus Arthrobacter.</title>
        <authorList>
            <person name="Zhang G."/>
        </authorList>
    </citation>
    <scope>NUCLEOTIDE SEQUENCE</scope>
    <source>
        <strain evidence="3">Zg-ZUI122</strain>
    </source>
</reference>
<dbReference type="AlphaFoldDB" id="A0A975XM58"/>
<dbReference type="Pfam" id="PF13474">
    <property type="entry name" value="SnoaL_3"/>
    <property type="match status" value="1"/>
</dbReference>
<accession>A0A975XM58</accession>
<dbReference type="Proteomes" id="UP000680588">
    <property type="component" value="Chromosome"/>
</dbReference>
<dbReference type="SUPFAM" id="SSF54427">
    <property type="entry name" value="NTF2-like"/>
    <property type="match status" value="1"/>
</dbReference>
<feature type="domain" description="SnoaL-like" evidence="2">
    <location>
        <begin position="15"/>
        <end position="133"/>
    </location>
</feature>
<dbReference type="KEGG" id="asun:KG104_07630"/>
<gene>
    <name evidence="3" type="ORF">KG104_07630</name>
</gene>
<evidence type="ECO:0000313" key="3">
    <source>
        <dbReference type="EMBL" id="QWQ37580.1"/>
    </source>
</evidence>
<protein>
    <submittedName>
        <fullName evidence="3">Nuclear transport factor 2 family protein</fullName>
    </submittedName>
</protein>
<evidence type="ECO:0000313" key="4">
    <source>
        <dbReference type="Proteomes" id="UP000680588"/>
    </source>
</evidence>
<dbReference type="InterPro" id="IPR037401">
    <property type="entry name" value="SnoaL-like"/>
</dbReference>